<evidence type="ECO:0000256" key="14">
    <source>
        <dbReference type="SAM" id="SignalP"/>
    </source>
</evidence>
<dbReference type="InterPro" id="IPR013083">
    <property type="entry name" value="Znf_RING/FYVE/PHD"/>
</dbReference>
<evidence type="ECO:0000256" key="2">
    <source>
        <dbReference type="ARBA" id="ARBA00004370"/>
    </source>
</evidence>
<keyword evidence="6 11" id="KW-0863">Zinc-finger</keyword>
<dbReference type="Proteomes" id="UP001472677">
    <property type="component" value="Unassembled WGS sequence"/>
</dbReference>
<feature type="signal peptide" evidence="14">
    <location>
        <begin position="1"/>
        <end position="17"/>
    </location>
</feature>
<name>A0ABR2DQN3_9ROSI</name>
<dbReference type="Pfam" id="PF13639">
    <property type="entry name" value="zf-RING_2"/>
    <property type="match status" value="1"/>
</dbReference>
<evidence type="ECO:0000256" key="9">
    <source>
        <dbReference type="ARBA" id="ARBA00023136"/>
    </source>
</evidence>
<dbReference type="CDD" id="cd16461">
    <property type="entry name" value="RING-H2_EL5-like"/>
    <property type="match status" value="1"/>
</dbReference>
<evidence type="ECO:0000256" key="3">
    <source>
        <dbReference type="ARBA" id="ARBA00012483"/>
    </source>
</evidence>
<keyword evidence="17" id="KW-1185">Reference proteome</keyword>
<protein>
    <recommendedName>
        <fullName evidence="3">RING-type E3 ubiquitin transferase</fullName>
        <ecNumber evidence="3">2.3.2.27</ecNumber>
    </recommendedName>
</protein>
<keyword evidence="9 13" id="KW-0472">Membrane</keyword>
<dbReference type="SMART" id="SM00184">
    <property type="entry name" value="RING"/>
    <property type="match status" value="1"/>
</dbReference>
<keyword evidence="14" id="KW-0732">Signal</keyword>
<proteinExistence type="inferred from homology"/>
<evidence type="ECO:0000256" key="11">
    <source>
        <dbReference type="PROSITE-ProRule" id="PRU00175"/>
    </source>
</evidence>
<evidence type="ECO:0000259" key="15">
    <source>
        <dbReference type="PROSITE" id="PS50089"/>
    </source>
</evidence>
<dbReference type="PROSITE" id="PS50089">
    <property type="entry name" value="ZF_RING_2"/>
    <property type="match status" value="1"/>
</dbReference>
<comment type="subcellular location">
    <subcellularLocation>
        <location evidence="2">Membrane</location>
    </subcellularLocation>
</comment>
<organism evidence="16 17">
    <name type="scientific">Hibiscus sabdariffa</name>
    <name type="common">roselle</name>
    <dbReference type="NCBI Taxonomy" id="183260"/>
    <lineage>
        <taxon>Eukaryota</taxon>
        <taxon>Viridiplantae</taxon>
        <taxon>Streptophyta</taxon>
        <taxon>Embryophyta</taxon>
        <taxon>Tracheophyta</taxon>
        <taxon>Spermatophyta</taxon>
        <taxon>Magnoliopsida</taxon>
        <taxon>eudicotyledons</taxon>
        <taxon>Gunneridae</taxon>
        <taxon>Pentapetalae</taxon>
        <taxon>rosids</taxon>
        <taxon>malvids</taxon>
        <taxon>Malvales</taxon>
        <taxon>Malvaceae</taxon>
        <taxon>Malvoideae</taxon>
        <taxon>Hibiscus</taxon>
    </lineage>
</organism>
<dbReference type="PANTHER" id="PTHR46539:SF1">
    <property type="entry name" value="E3 UBIQUITIN-PROTEIN LIGASE ATL42"/>
    <property type="match status" value="1"/>
</dbReference>
<feature type="compositionally biased region" description="Polar residues" evidence="12">
    <location>
        <begin position="380"/>
        <end position="407"/>
    </location>
</feature>
<feature type="transmembrane region" description="Helical" evidence="13">
    <location>
        <begin position="38"/>
        <end position="59"/>
    </location>
</feature>
<gene>
    <name evidence="16" type="ORF">V6N12_026055</name>
</gene>
<keyword evidence="5" id="KW-0479">Metal-binding</keyword>
<feature type="region of interest" description="Disordered" evidence="12">
    <location>
        <begin position="379"/>
        <end position="407"/>
    </location>
</feature>
<feature type="chain" id="PRO_5045832577" description="RING-type E3 ubiquitin transferase" evidence="14">
    <location>
        <begin position="18"/>
        <end position="407"/>
    </location>
</feature>
<keyword evidence="7" id="KW-0862">Zinc</keyword>
<evidence type="ECO:0000256" key="4">
    <source>
        <dbReference type="ARBA" id="ARBA00022692"/>
    </source>
</evidence>
<evidence type="ECO:0000256" key="6">
    <source>
        <dbReference type="ARBA" id="ARBA00022771"/>
    </source>
</evidence>
<evidence type="ECO:0000256" key="13">
    <source>
        <dbReference type="SAM" id="Phobius"/>
    </source>
</evidence>
<evidence type="ECO:0000256" key="8">
    <source>
        <dbReference type="ARBA" id="ARBA00022989"/>
    </source>
</evidence>
<keyword evidence="4 13" id="KW-0812">Transmembrane</keyword>
<reference evidence="16 17" key="1">
    <citation type="journal article" date="2024" name="G3 (Bethesda)">
        <title>Genome assembly of Hibiscus sabdariffa L. provides insights into metabolisms of medicinal natural products.</title>
        <authorList>
            <person name="Kim T."/>
        </authorList>
    </citation>
    <scope>NUCLEOTIDE SEQUENCE [LARGE SCALE GENOMIC DNA]</scope>
    <source>
        <strain evidence="16">TK-2024</strain>
        <tissue evidence="16">Old leaves</tissue>
    </source>
</reference>
<accession>A0ABR2DQN3</accession>
<comment type="similarity">
    <text evidence="10">Belongs to the RING-type zinc finger family. ATL subfamily.</text>
</comment>
<dbReference type="SUPFAM" id="SSF57850">
    <property type="entry name" value="RING/U-box"/>
    <property type="match status" value="1"/>
</dbReference>
<comment type="caution">
    <text evidence="16">The sequence shown here is derived from an EMBL/GenBank/DDBJ whole genome shotgun (WGS) entry which is preliminary data.</text>
</comment>
<evidence type="ECO:0000256" key="1">
    <source>
        <dbReference type="ARBA" id="ARBA00000900"/>
    </source>
</evidence>
<sequence>MNLLLFSLFFLVHAAQSISDQHDDASPGDAVSDFRPSLAIVIGILCAMFALTLSLVACTKFCRHGATVRGGDHDHLPTGVRRTKSGFSGIDKRVIESLPFFRFSSLKGSKQGLECSVCLSRFEDTEVLRLLPQCKHAFHVACIDEWLEKHSSCPLCRRKINADDPTILTNSNSFRFLRNCSNSNMEHKEDHRGSSRLGIGASFRKTFETAADTADDGRVFHKLNVVFKNRWSNLSSSDIVLLNSEMINYMSSHVFDEIKETKTIENKKTNEDFEIKIDTAPAVASTPRVVNQGEQRSMSDITVLSRFRDVVTRNIRTSESSLLSENYTNEETIRRQWLPIATRTIQLFSGRETSALARATAQSKALLVLLLGERREKKTQNFAAQTTAKPASTAGKEQSASVETDHK</sequence>
<dbReference type="InterPro" id="IPR001841">
    <property type="entry name" value="Znf_RING"/>
</dbReference>
<evidence type="ECO:0000313" key="16">
    <source>
        <dbReference type="EMBL" id="KAK8545217.1"/>
    </source>
</evidence>
<evidence type="ECO:0000256" key="12">
    <source>
        <dbReference type="SAM" id="MobiDB-lite"/>
    </source>
</evidence>
<evidence type="ECO:0000256" key="7">
    <source>
        <dbReference type="ARBA" id="ARBA00022833"/>
    </source>
</evidence>
<feature type="domain" description="RING-type" evidence="15">
    <location>
        <begin position="115"/>
        <end position="157"/>
    </location>
</feature>
<comment type="catalytic activity">
    <reaction evidence="1">
        <text>S-ubiquitinyl-[E2 ubiquitin-conjugating enzyme]-L-cysteine + [acceptor protein]-L-lysine = [E2 ubiquitin-conjugating enzyme]-L-cysteine + N(6)-ubiquitinyl-[acceptor protein]-L-lysine.</text>
        <dbReference type="EC" id="2.3.2.27"/>
    </reaction>
</comment>
<dbReference type="PANTHER" id="PTHR46539">
    <property type="entry name" value="E3 UBIQUITIN-PROTEIN LIGASE ATL42"/>
    <property type="match status" value="1"/>
</dbReference>
<evidence type="ECO:0000256" key="5">
    <source>
        <dbReference type="ARBA" id="ARBA00022723"/>
    </source>
</evidence>
<dbReference type="EC" id="2.3.2.27" evidence="3"/>
<evidence type="ECO:0000313" key="17">
    <source>
        <dbReference type="Proteomes" id="UP001472677"/>
    </source>
</evidence>
<evidence type="ECO:0000256" key="10">
    <source>
        <dbReference type="ARBA" id="ARBA00024209"/>
    </source>
</evidence>
<dbReference type="Gene3D" id="3.30.40.10">
    <property type="entry name" value="Zinc/RING finger domain, C3HC4 (zinc finger)"/>
    <property type="match status" value="1"/>
</dbReference>
<dbReference type="EMBL" id="JBBPBM010000023">
    <property type="protein sequence ID" value="KAK8545217.1"/>
    <property type="molecule type" value="Genomic_DNA"/>
</dbReference>
<keyword evidence="8 13" id="KW-1133">Transmembrane helix</keyword>